<keyword evidence="2" id="KW-0326">Glycosidase</keyword>
<dbReference type="GO" id="GO:0008725">
    <property type="term" value="F:DNA-3-methyladenine glycosylase activity"/>
    <property type="evidence" value="ECO:0007669"/>
    <property type="project" value="UniProtKB-EC"/>
</dbReference>
<dbReference type="InterPro" id="IPR052891">
    <property type="entry name" value="DNA-3mA_glycosylase"/>
</dbReference>
<organism evidence="2 3">
    <name type="scientific">Pediococcus acidilactici</name>
    <dbReference type="NCBI Taxonomy" id="1254"/>
    <lineage>
        <taxon>Bacteria</taxon>
        <taxon>Bacillati</taxon>
        <taxon>Bacillota</taxon>
        <taxon>Bacilli</taxon>
        <taxon>Lactobacillales</taxon>
        <taxon>Lactobacillaceae</taxon>
        <taxon>Pediococcus</taxon>
        <taxon>Pediococcus acidilactici group</taxon>
    </lineage>
</organism>
<gene>
    <name evidence="2" type="ORF">R0G89_06895</name>
</gene>
<dbReference type="InterPro" id="IPR011257">
    <property type="entry name" value="DNA_glycosylase"/>
</dbReference>
<dbReference type="PANTHER" id="PTHR30037:SF4">
    <property type="entry name" value="DNA-3-METHYLADENINE GLYCOSYLASE I"/>
    <property type="match status" value="1"/>
</dbReference>
<name>A0AAN5Y8F4_PEDAC</name>
<feature type="binding site" evidence="1">
    <location>
        <position position="176"/>
    </location>
    <ligand>
        <name>Zn(2+)</name>
        <dbReference type="ChEBI" id="CHEBI:29105"/>
    </ligand>
</feature>
<dbReference type="GO" id="GO:0046872">
    <property type="term" value="F:metal ion binding"/>
    <property type="evidence" value="ECO:0007669"/>
    <property type="project" value="UniProtKB-KW"/>
</dbReference>
<keyword evidence="2" id="KW-0378">Hydrolase</keyword>
<proteinExistence type="predicted"/>
<feature type="binding site" evidence="1">
    <location>
        <position position="180"/>
    </location>
    <ligand>
        <name>Zn(2+)</name>
        <dbReference type="ChEBI" id="CHEBI:29105"/>
    </ligand>
</feature>
<dbReference type="Gene3D" id="1.10.340.30">
    <property type="entry name" value="Hypothetical protein, domain 2"/>
    <property type="match status" value="1"/>
</dbReference>
<dbReference type="PANTHER" id="PTHR30037">
    <property type="entry name" value="DNA-3-METHYLADENINE GLYCOSYLASE 1"/>
    <property type="match status" value="1"/>
</dbReference>
<evidence type="ECO:0000313" key="2">
    <source>
        <dbReference type="EMBL" id="MDV2621460.1"/>
    </source>
</evidence>
<dbReference type="EMBL" id="JAWJAV010000004">
    <property type="protein sequence ID" value="MDV2621460.1"/>
    <property type="molecule type" value="Genomic_DNA"/>
</dbReference>
<accession>A0AAN5Y8F4</accession>
<keyword evidence="1" id="KW-0479">Metal-binding</keyword>
<dbReference type="AlphaFoldDB" id="A0AAN5Y8F4"/>
<dbReference type="SUPFAM" id="SSF48150">
    <property type="entry name" value="DNA-glycosylase"/>
    <property type="match status" value="1"/>
</dbReference>
<dbReference type="Proteomes" id="UP001280897">
    <property type="component" value="Unassembled WGS sequence"/>
</dbReference>
<dbReference type="EC" id="3.2.2.20" evidence="2"/>
<dbReference type="Pfam" id="PF03352">
    <property type="entry name" value="Adenine_glyco"/>
    <property type="match status" value="1"/>
</dbReference>
<sequence>MRESCQWATVSPVLKKYHDQVWGRPVFTDQALFESLTRQVFQSGLKMQMVLAKLPEMAPVMDDWQIEAVSRYSEAKVQQLLQDPLMIKNERKVRSVIHNARIIQQMAQHKQSFSDWLWAQVGFVPLDLQQRTNTKVLVQHPVAKRVCQEMKAQGFEFVGPRNVSFFLQDAGLLNGHWVNCEYYQKWN</sequence>
<dbReference type="InterPro" id="IPR005019">
    <property type="entry name" value="Adenine_glyco"/>
</dbReference>
<protein>
    <submittedName>
        <fullName evidence="2">DNA-3-methyladenine glycosylase I</fullName>
        <ecNumber evidence="2">3.2.2.20</ecNumber>
    </submittedName>
</protein>
<dbReference type="GO" id="GO:0006284">
    <property type="term" value="P:base-excision repair"/>
    <property type="evidence" value="ECO:0007669"/>
    <property type="project" value="InterPro"/>
</dbReference>
<reference evidence="2" key="2">
    <citation type="submission" date="2023-10" db="EMBL/GenBank/DDBJ databases">
        <authorList>
            <person name="Khurajog B."/>
        </authorList>
    </citation>
    <scope>NUCLEOTIDE SEQUENCE</scope>
    <source>
        <strain evidence="2">BF9</strain>
    </source>
</reference>
<reference evidence="2" key="1">
    <citation type="journal article" date="2023" name="PeerJ">
        <title>Selection and evaluation of lactic acid bacteria from chicken feces in Thailand as potential probiotics.</title>
        <authorList>
            <person name="Khurajog B."/>
            <person name="Disastra Y."/>
            <person name="Lawwyne L.D."/>
            <person name="Sirichokchatchawan W."/>
            <person name="Niyomtham W."/>
            <person name="Yindee J."/>
            <person name="Hampson D.J."/>
            <person name="Prapasarakul N."/>
        </authorList>
    </citation>
    <scope>NUCLEOTIDE SEQUENCE</scope>
    <source>
        <strain evidence="2">BF9</strain>
    </source>
</reference>
<comment type="caution">
    <text evidence="2">The sequence shown here is derived from an EMBL/GenBank/DDBJ whole genome shotgun (WGS) entry which is preliminary data.</text>
</comment>
<evidence type="ECO:0000256" key="1">
    <source>
        <dbReference type="PIRSR" id="PIRSR605019-1"/>
    </source>
</evidence>
<dbReference type="GeneID" id="57366249"/>
<keyword evidence="1" id="KW-0862">Zinc</keyword>
<feature type="binding site" evidence="1">
    <location>
        <position position="5"/>
    </location>
    <ligand>
        <name>Zn(2+)</name>
        <dbReference type="ChEBI" id="CHEBI:29105"/>
    </ligand>
</feature>
<feature type="binding site" evidence="1">
    <location>
        <position position="18"/>
    </location>
    <ligand>
        <name>Zn(2+)</name>
        <dbReference type="ChEBI" id="CHEBI:29105"/>
    </ligand>
</feature>
<dbReference type="RefSeq" id="WP_087115771.1">
    <property type="nucleotide sequence ID" value="NZ_CP023654.1"/>
</dbReference>
<evidence type="ECO:0000313" key="3">
    <source>
        <dbReference type="Proteomes" id="UP001280897"/>
    </source>
</evidence>